<feature type="transmembrane region" description="Helical" evidence="2">
    <location>
        <begin position="138"/>
        <end position="169"/>
    </location>
</feature>
<feature type="transmembrane region" description="Helical" evidence="2">
    <location>
        <begin position="211"/>
        <end position="230"/>
    </location>
</feature>
<dbReference type="AlphaFoldDB" id="Q5Z3Q5"/>
<proteinExistence type="predicted"/>
<feature type="transmembrane region" description="Helical" evidence="2">
    <location>
        <begin position="242"/>
        <end position="260"/>
    </location>
</feature>
<keyword evidence="4" id="KW-1185">Reference proteome</keyword>
<sequence length="294" mass="30690">MLPAADPAGVVGAGDDPVPGSPGPVVPIRPLTFRELLDLPFALIQANPAALAALGGGAVLVAEVVVVLLTASVARLTDDADAAIAWTAVLTTLSCAWLVRVLMRATVVPIALAAAFGGRTGVRAAVSRAGDLAGPVLLAHALFTLVGVGVSVLGILLITLPFVVVWLGYLRGTQFPAPVVLFAEPTTHRQSVARAKLLTEGTRWRLTGLWLVQRTLFTLLAVPLFGVMLFVSDITGTHRWPVIVLFTVTGLVLAAFGEIVESCARVVCYVDLRCRREGMDIVVPRGGQARGGSA</sequence>
<feature type="compositionally biased region" description="Low complexity" evidence="1">
    <location>
        <begin position="1"/>
        <end position="18"/>
    </location>
</feature>
<dbReference type="OrthoDB" id="4571479at2"/>
<gene>
    <name evidence="3" type="ordered locus">NFA_940</name>
</gene>
<dbReference type="eggNOG" id="ENOG5031E0Y">
    <property type="taxonomic scope" value="Bacteria"/>
</dbReference>
<dbReference type="RefSeq" id="WP_011206623.1">
    <property type="nucleotide sequence ID" value="NC_006361.1"/>
</dbReference>
<evidence type="ECO:0000256" key="1">
    <source>
        <dbReference type="SAM" id="MobiDB-lite"/>
    </source>
</evidence>
<keyword evidence="2" id="KW-1133">Transmembrane helix</keyword>
<feature type="transmembrane region" description="Helical" evidence="2">
    <location>
        <begin position="83"/>
        <end position="102"/>
    </location>
</feature>
<evidence type="ECO:0000313" key="4">
    <source>
        <dbReference type="Proteomes" id="UP000006820"/>
    </source>
</evidence>
<accession>Q5Z3Q5</accession>
<name>Q5Z3Q5_NOCFA</name>
<dbReference type="EMBL" id="AP006618">
    <property type="protein sequence ID" value="BAD54936.1"/>
    <property type="molecule type" value="Genomic_DNA"/>
</dbReference>
<feature type="region of interest" description="Disordered" evidence="1">
    <location>
        <begin position="1"/>
        <end position="22"/>
    </location>
</feature>
<evidence type="ECO:0000256" key="2">
    <source>
        <dbReference type="SAM" id="Phobius"/>
    </source>
</evidence>
<dbReference type="STRING" id="247156.NFA_940"/>
<dbReference type="GeneID" id="61130936"/>
<dbReference type="KEGG" id="nfa:NFA_940"/>
<keyword evidence="2" id="KW-0472">Membrane</keyword>
<dbReference type="HOGENOM" id="CLU_1068895_0_0_11"/>
<evidence type="ECO:0008006" key="5">
    <source>
        <dbReference type="Google" id="ProtNLM"/>
    </source>
</evidence>
<dbReference type="Proteomes" id="UP000006820">
    <property type="component" value="Chromosome"/>
</dbReference>
<organism evidence="3 4">
    <name type="scientific">Nocardia farcinica (strain IFM 10152)</name>
    <dbReference type="NCBI Taxonomy" id="247156"/>
    <lineage>
        <taxon>Bacteria</taxon>
        <taxon>Bacillati</taxon>
        <taxon>Actinomycetota</taxon>
        <taxon>Actinomycetes</taxon>
        <taxon>Mycobacteriales</taxon>
        <taxon>Nocardiaceae</taxon>
        <taxon>Nocardia</taxon>
    </lineage>
</organism>
<keyword evidence="2" id="KW-0812">Transmembrane</keyword>
<evidence type="ECO:0000313" key="3">
    <source>
        <dbReference type="EMBL" id="BAD54936.1"/>
    </source>
</evidence>
<feature type="transmembrane region" description="Helical" evidence="2">
    <location>
        <begin position="49"/>
        <end position="71"/>
    </location>
</feature>
<reference evidence="3 4" key="1">
    <citation type="journal article" date="2004" name="Proc. Natl. Acad. Sci. U.S.A.">
        <title>The complete genomic sequence of Nocardia farcinica IFM 10152.</title>
        <authorList>
            <person name="Ishikawa J."/>
            <person name="Yamashita A."/>
            <person name="Mikami Y."/>
            <person name="Hoshino Y."/>
            <person name="Kurita H."/>
            <person name="Hotta K."/>
            <person name="Shiba T."/>
            <person name="Hattori M."/>
        </authorList>
    </citation>
    <scope>NUCLEOTIDE SEQUENCE [LARGE SCALE GENOMIC DNA]</scope>
    <source>
        <strain evidence="3 4">IFM 10152</strain>
    </source>
</reference>
<protein>
    <recommendedName>
        <fullName evidence="5">Glycerophosphoryl diester phosphodiesterase membrane domain-containing protein</fullName>
    </recommendedName>
</protein>